<sequence>MCRGENVQCKECSRLSTRIVQLCIRGELMVNCPEIIVEGVSLEKEQCRLCRYGNGKGNLGGLPKNNPCQGQGQFVGLKA</sequence>
<evidence type="ECO:0000313" key="1">
    <source>
        <dbReference type="EMBL" id="OBS29039.1"/>
    </source>
</evidence>
<keyword evidence="2" id="KW-1185">Reference proteome</keyword>
<dbReference type="AlphaFoldDB" id="A0A1B8B8I0"/>
<proteinExistence type="predicted"/>
<dbReference type="Proteomes" id="UP000091967">
    <property type="component" value="Unassembled WGS sequence"/>
</dbReference>
<dbReference type="EMBL" id="LYXU01000001">
    <property type="protein sequence ID" value="OBS29039.1"/>
    <property type="molecule type" value="Genomic_DNA"/>
</dbReference>
<name>A0A1B8B8I0_FUSPO</name>
<gene>
    <name evidence="1" type="ORF">FPOA_02975</name>
</gene>
<comment type="caution">
    <text evidence="1">The sequence shown here is derived from an EMBL/GenBank/DDBJ whole genome shotgun (WGS) entry which is preliminary data.</text>
</comment>
<organism evidence="1 2">
    <name type="scientific">Fusarium poae</name>
    <dbReference type="NCBI Taxonomy" id="36050"/>
    <lineage>
        <taxon>Eukaryota</taxon>
        <taxon>Fungi</taxon>
        <taxon>Dikarya</taxon>
        <taxon>Ascomycota</taxon>
        <taxon>Pezizomycotina</taxon>
        <taxon>Sordariomycetes</taxon>
        <taxon>Hypocreomycetidae</taxon>
        <taxon>Hypocreales</taxon>
        <taxon>Nectriaceae</taxon>
        <taxon>Fusarium</taxon>
    </lineage>
</organism>
<protein>
    <submittedName>
        <fullName evidence="1">Uncharacterized protein</fullName>
    </submittedName>
</protein>
<evidence type="ECO:0000313" key="2">
    <source>
        <dbReference type="Proteomes" id="UP000091967"/>
    </source>
</evidence>
<reference evidence="1 2" key="1">
    <citation type="submission" date="2016-06" db="EMBL/GenBank/DDBJ databases">
        <title>Living apart together: crosstalk between the core and supernumerary genomes in a fungal plant pathogen.</title>
        <authorList>
            <person name="Vanheule A."/>
            <person name="Audenaert K."/>
            <person name="Warris S."/>
            <person name="Van De Geest H."/>
            <person name="Schijlen E."/>
            <person name="Hofte M."/>
            <person name="De Saeger S."/>
            <person name="Haesaert G."/>
            <person name="Waalwijk C."/>
            <person name="Van Der Lee T."/>
        </authorList>
    </citation>
    <scope>NUCLEOTIDE SEQUENCE [LARGE SCALE GENOMIC DNA]</scope>
    <source>
        <strain evidence="1 2">2516</strain>
    </source>
</reference>
<accession>A0A1B8B8I0</accession>
<dbReference type="OrthoDB" id="5104313at2759"/>